<keyword evidence="3 8" id="KW-0548">Nucleotidyltransferase</keyword>
<keyword evidence="7 8" id="KW-0460">Magnesium</keyword>
<keyword evidence="4 8" id="KW-0479">Metal-binding</keyword>
<gene>
    <name evidence="8" type="primary">ydiU</name>
    <name evidence="8" type="synonym">selO</name>
    <name evidence="9" type="ORF">C7459_10457</name>
</gene>
<accession>A0A316DAV4</accession>
<evidence type="ECO:0000256" key="7">
    <source>
        <dbReference type="ARBA" id="ARBA00022842"/>
    </source>
</evidence>
<dbReference type="PANTHER" id="PTHR12153">
    <property type="entry name" value="SELENOPROTEIN O"/>
    <property type="match status" value="1"/>
</dbReference>
<name>A0A316DAV4_9BACL</name>
<feature type="binding site" evidence="8">
    <location>
        <position position="92"/>
    </location>
    <ligand>
        <name>ATP</name>
        <dbReference type="ChEBI" id="CHEBI:30616"/>
    </ligand>
</feature>
<reference evidence="9 10" key="1">
    <citation type="submission" date="2018-05" db="EMBL/GenBank/DDBJ databases">
        <title>Genomic Encyclopedia of Type Strains, Phase IV (KMG-IV): sequencing the most valuable type-strain genomes for metagenomic binning, comparative biology and taxonomic classification.</title>
        <authorList>
            <person name="Goeker M."/>
        </authorList>
    </citation>
    <scope>NUCLEOTIDE SEQUENCE [LARGE SCALE GENOMIC DNA]</scope>
    <source>
        <strain evidence="9 10">DSM 18773</strain>
    </source>
</reference>
<dbReference type="InterPro" id="IPR003846">
    <property type="entry name" value="SelO"/>
</dbReference>
<feature type="binding site" evidence="8">
    <location>
        <position position="95"/>
    </location>
    <ligand>
        <name>ATP</name>
        <dbReference type="ChEBI" id="CHEBI:30616"/>
    </ligand>
</feature>
<dbReference type="PANTHER" id="PTHR12153:SF15">
    <property type="entry name" value="PROTEIN ADENYLYLTRANSFERASE SELO, MITOCHONDRIAL"/>
    <property type="match status" value="1"/>
</dbReference>
<feature type="binding site" evidence="8">
    <location>
        <position position="255"/>
    </location>
    <ligand>
        <name>Mg(2+)</name>
        <dbReference type="ChEBI" id="CHEBI:18420"/>
    </ligand>
</feature>
<keyword evidence="2 8" id="KW-0808">Transferase</keyword>
<comment type="catalytic activity">
    <reaction evidence="8">
        <text>L-histidyl-[protein] + UTP = N(tele)-(5'-uridylyl)-L-histidyl-[protein] + diphosphate</text>
        <dbReference type="Rhea" id="RHEA:83891"/>
        <dbReference type="Rhea" id="RHEA-COMP:9745"/>
        <dbReference type="Rhea" id="RHEA-COMP:20239"/>
        <dbReference type="ChEBI" id="CHEBI:29979"/>
        <dbReference type="ChEBI" id="CHEBI:33019"/>
        <dbReference type="ChEBI" id="CHEBI:46398"/>
        <dbReference type="ChEBI" id="CHEBI:233474"/>
    </reaction>
</comment>
<dbReference type="Pfam" id="PF02696">
    <property type="entry name" value="SelO"/>
    <property type="match status" value="1"/>
</dbReference>
<dbReference type="EC" id="2.7.7.-" evidence="8"/>
<feature type="active site" description="Proton acceptor" evidence="8">
    <location>
        <position position="254"/>
    </location>
</feature>
<feature type="binding site" evidence="8">
    <location>
        <position position="185"/>
    </location>
    <ligand>
        <name>ATP</name>
        <dbReference type="ChEBI" id="CHEBI:30616"/>
    </ligand>
</feature>
<keyword evidence="6 8" id="KW-0067">ATP-binding</keyword>
<evidence type="ECO:0000256" key="3">
    <source>
        <dbReference type="ARBA" id="ARBA00022695"/>
    </source>
</evidence>
<evidence type="ECO:0000256" key="6">
    <source>
        <dbReference type="ARBA" id="ARBA00022840"/>
    </source>
</evidence>
<evidence type="ECO:0000313" key="10">
    <source>
        <dbReference type="Proteomes" id="UP000245634"/>
    </source>
</evidence>
<feature type="binding site" evidence="8">
    <location>
        <position position="115"/>
    </location>
    <ligand>
        <name>ATP</name>
        <dbReference type="ChEBI" id="CHEBI:30616"/>
    </ligand>
</feature>
<evidence type="ECO:0000256" key="4">
    <source>
        <dbReference type="ARBA" id="ARBA00022723"/>
    </source>
</evidence>
<feature type="binding site" evidence="8">
    <location>
        <position position="128"/>
    </location>
    <ligand>
        <name>ATP</name>
        <dbReference type="ChEBI" id="CHEBI:30616"/>
    </ligand>
</feature>
<dbReference type="GO" id="GO:0070733">
    <property type="term" value="F:AMPylase activity"/>
    <property type="evidence" value="ECO:0007669"/>
    <property type="project" value="UniProtKB-EC"/>
</dbReference>
<feature type="binding site" evidence="8">
    <location>
        <position position="94"/>
    </location>
    <ligand>
        <name>ATP</name>
        <dbReference type="ChEBI" id="CHEBI:30616"/>
    </ligand>
</feature>
<comment type="catalytic activity">
    <reaction evidence="8">
        <text>L-tyrosyl-[protein] + UTP = O-(5'-uridylyl)-L-tyrosyl-[protein] + diphosphate</text>
        <dbReference type="Rhea" id="RHEA:83887"/>
        <dbReference type="Rhea" id="RHEA-COMP:10136"/>
        <dbReference type="Rhea" id="RHEA-COMP:20238"/>
        <dbReference type="ChEBI" id="CHEBI:33019"/>
        <dbReference type="ChEBI" id="CHEBI:46398"/>
        <dbReference type="ChEBI" id="CHEBI:46858"/>
        <dbReference type="ChEBI" id="CHEBI:90602"/>
    </reaction>
</comment>
<feature type="binding site" evidence="8">
    <location>
        <position position="178"/>
    </location>
    <ligand>
        <name>ATP</name>
        <dbReference type="ChEBI" id="CHEBI:30616"/>
    </ligand>
</feature>
<protein>
    <recommendedName>
        <fullName evidence="8">Protein nucleotidyltransferase YdiU</fullName>
        <ecNumber evidence="8">2.7.7.-</ecNumber>
    </recommendedName>
    <alternativeName>
        <fullName evidence="8">Protein adenylyltransferase YdiU</fullName>
        <ecNumber evidence="8">2.7.7.108</ecNumber>
    </alternativeName>
    <alternativeName>
        <fullName evidence="8">Protein uridylyltransferase YdiU</fullName>
        <ecNumber evidence="8">2.7.7.-</ecNumber>
    </alternativeName>
</protein>
<keyword evidence="5 8" id="KW-0547">Nucleotide-binding</keyword>
<comment type="catalytic activity">
    <reaction evidence="8">
        <text>L-seryl-[protein] + ATP = 3-O-(5'-adenylyl)-L-seryl-[protein] + diphosphate</text>
        <dbReference type="Rhea" id="RHEA:58120"/>
        <dbReference type="Rhea" id="RHEA-COMP:9863"/>
        <dbReference type="Rhea" id="RHEA-COMP:15073"/>
        <dbReference type="ChEBI" id="CHEBI:29999"/>
        <dbReference type="ChEBI" id="CHEBI:30616"/>
        <dbReference type="ChEBI" id="CHEBI:33019"/>
        <dbReference type="ChEBI" id="CHEBI:142516"/>
        <dbReference type="EC" id="2.7.7.108"/>
    </reaction>
</comment>
<evidence type="ECO:0000256" key="2">
    <source>
        <dbReference type="ARBA" id="ARBA00022679"/>
    </source>
</evidence>
<organism evidence="9 10">
    <name type="scientific">Tumebacillus permanentifrigoris</name>
    <dbReference type="NCBI Taxonomy" id="378543"/>
    <lineage>
        <taxon>Bacteria</taxon>
        <taxon>Bacillati</taxon>
        <taxon>Bacillota</taxon>
        <taxon>Bacilli</taxon>
        <taxon>Bacillales</taxon>
        <taxon>Alicyclobacillaceae</taxon>
        <taxon>Tumebacillus</taxon>
    </lineage>
</organism>
<evidence type="ECO:0000313" key="9">
    <source>
        <dbReference type="EMBL" id="PWK14858.1"/>
    </source>
</evidence>
<feature type="binding site" evidence="8">
    <location>
        <position position="264"/>
    </location>
    <ligand>
        <name>Mg(2+)</name>
        <dbReference type="ChEBI" id="CHEBI:18420"/>
    </ligand>
</feature>
<feature type="binding site" evidence="8">
    <location>
        <position position="127"/>
    </location>
    <ligand>
        <name>ATP</name>
        <dbReference type="ChEBI" id="CHEBI:30616"/>
    </ligand>
</feature>
<dbReference type="GO" id="GO:0005524">
    <property type="term" value="F:ATP binding"/>
    <property type="evidence" value="ECO:0007669"/>
    <property type="project" value="UniProtKB-UniRule"/>
</dbReference>
<feature type="binding site" evidence="8">
    <location>
        <position position="264"/>
    </location>
    <ligand>
        <name>ATP</name>
        <dbReference type="ChEBI" id="CHEBI:30616"/>
    </ligand>
</feature>
<comment type="function">
    <text evidence="8">Nucleotidyltransferase involved in the post-translational modification of proteins. It can catalyze the addition of adenosine monophosphate (AMP) or uridine monophosphate (UMP) to a protein, resulting in modifications known as AMPylation and UMPylation.</text>
</comment>
<comment type="similarity">
    <text evidence="1 8">Belongs to the SELO family.</text>
</comment>
<dbReference type="EC" id="2.7.7.108" evidence="8"/>
<dbReference type="Proteomes" id="UP000245634">
    <property type="component" value="Unassembled WGS sequence"/>
</dbReference>
<dbReference type="OrthoDB" id="9773505at2"/>
<dbReference type="AlphaFoldDB" id="A0A316DAV4"/>
<sequence length="489" mass="54150">MGNSSIEAGWNLDNSYARLPQSFFSIISPNPVRSPKLVMLNHPLATSLGLDVQALHSENEIEVLAGNRMPEGALPLAQAYAGHQFGHFAKLGDGRALLIGEQITPSGERFDLQLKGSGRTPYSRGGDGRAALGPMLREYIISEAMHALGIPTTRSLAVVATGETVVRETYLPGAVMTRVAASHLRVGTFQYAAKWGTVEDLRALADYALQRHFPEVVDAENRYLVLLQEVIKRQAALIAKWQLVGFIHGVMNTDNMAISGETIDYGPCAFMDTYDPATVFSSIDQQGRYAYGNQPYIAGWNLARFAETLLPLLHDDEAQAIQIAQDTIASYSELYQRHWFAGMRAKLGIFNEEQEDESLVENLLNMMQKYQADYTNTFRALTFDTLEDTVLSGTPEFVQWQELWHARLGRQQESKAASQQLMQSSNPAVIPRNHRVEAALESAVEQGDYSVMERLLGVLSNPYAHSPEQAEYAALPAPSSRPYQTFCGT</sequence>
<evidence type="ECO:0000256" key="1">
    <source>
        <dbReference type="ARBA" id="ARBA00009747"/>
    </source>
</evidence>
<dbReference type="GO" id="GO:0000287">
    <property type="term" value="F:magnesium ion binding"/>
    <property type="evidence" value="ECO:0007669"/>
    <property type="project" value="UniProtKB-UniRule"/>
</dbReference>
<evidence type="ECO:0000256" key="5">
    <source>
        <dbReference type="ARBA" id="ARBA00022741"/>
    </source>
</evidence>
<comment type="caution">
    <text evidence="9">The sequence shown here is derived from an EMBL/GenBank/DDBJ whole genome shotgun (WGS) entry which is preliminary data.</text>
</comment>
<dbReference type="RefSeq" id="WP_109687201.1">
    <property type="nucleotide sequence ID" value="NZ_QGGL01000004.1"/>
</dbReference>
<dbReference type="HAMAP" id="MF_00692">
    <property type="entry name" value="SelO"/>
    <property type="match status" value="1"/>
</dbReference>
<comment type="catalytic activity">
    <reaction evidence="8">
        <text>L-threonyl-[protein] + ATP = 3-O-(5'-adenylyl)-L-threonyl-[protein] + diphosphate</text>
        <dbReference type="Rhea" id="RHEA:54292"/>
        <dbReference type="Rhea" id="RHEA-COMP:11060"/>
        <dbReference type="Rhea" id="RHEA-COMP:13847"/>
        <dbReference type="ChEBI" id="CHEBI:30013"/>
        <dbReference type="ChEBI" id="CHEBI:30616"/>
        <dbReference type="ChEBI" id="CHEBI:33019"/>
        <dbReference type="ChEBI" id="CHEBI:138113"/>
        <dbReference type="EC" id="2.7.7.108"/>
    </reaction>
</comment>
<proteinExistence type="inferred from homology"/>
<dbReference type="EMBL" id="QGGL01000004">
    <property type="protein sequence ID" value="PWK14858.1"/>
    <property type="molecule type" value="Genomic_DNA"/>
</dbReference>
<dbReference type="GO" id="GO:0030145">
    <property type="term" value="F:manganese ion binding"/>
    <property type="evidence" value="ECO:0007669"/>
    <property type="project" value="UniProtKB-UniRule"/>
</dbReference>
<keyword evidence="8" id="KW-0464">Manganese</keyword>
<dbReference type="NCBIfam" id="NF000658">
    <property type="entry name" value="PRK00029.1"/>
    <property type="match status" value="1"/>
</dbReference>
<comment type="catalytic activity">
    <reaction evidence="8">
        <text>L-seryl-[protein] + UTP = O-(5'-uridylyl)-L-seryl-[protein] + diphosphate</text>
        <dbReference type="Rhea" id="RHEA:64604"/>
        <dbReference type="Rhea" id="RHEA-COMP:9863"/>
        <dbReference type="Rhea" id="RHEA-COMP:16635"/>
        <dbReference type="ChEBI" id="CHEBI:29999"/>
        <dbReference type="ChEBI" id="CHEBI:33019"/>
        <dbReference type="ChEBI" id="CHEBI:46398"/>
        <dbReference type="ChEBI" id="CHEBI:156051"/>
    </reaction>
</comment>
<comment type="catalytic activity">
    <reaction evidence="8">
        <text>L-tyrosyl-[protein] + ATP = O-(5'-adenylyl)-L-tyrosyl-[protein] + diphosphate</text>
        <dbReference type="Rhea" id="RHEA:54288"/>
        <dbReference type="Rhea" id="RHEA-COMP:10136"/>
        <dbReference type="Rhea" id="RHEA-COMP:13846"/>
        <dbReference type="ChEBI" id="CHEBI:30616"/>
        <dbReference type="ChEBI" id="CHEBI:33019"/>
        <dbReference type="ChEBI" id="CHEBI:46858"/>
        <dbReference type="ChEBI" id="CHEBI:83624"/>
        <dbReference type="EC" id="2.7.7.108"/>
    </reaction>
</comment>
<evidence type="ECO:0000256" key="8">
    <source>
        <dbReference type="HAMAP-Rule" id="MF_00692"/>
    </source>
</evidence>
<comment type="cofactor">
    <cofactor evidence="8">
        <name>Mg(2+)</name>
        <dbReference type="ChEBI" id="CHEBI:18420"/>
    </cofactor>
    <cofactor evidence="8">
        <name>Mn(2+)</name>
        <dbReference type="ChEBI" id="CHEBI:29035"/>
    </cofactor>
</comment>
<keyword evidence="10" id="KW-1185">Reference proteome</keyword>